<keyword evidence="5 9" id="KW-0627">Porphyrin biosynthesis</keyword>
<dbReference type="Proteomes" id="UP001597079">
    <property type="component" value="Unassembled WGS sequence"/>
</dbReference>
<comment type="similarity">
    <text evidence="2 9">Belongs to the uroporphyrinogen-III synthase family.</text>
</comment>
<evidence type="ECO:0000313" key="12">
    <source>
        <dbReference type="Proteomes" id="UP001597079"/>
    </source>
</evidence>
<reference evidence="12" key="1">
    <citation type="journal article" date="2019" name="Int. J. Syst. Evol. Microbiol.">
        <title>The Global Catalogue of Microorganisms (GCM) 10K type strain sequencing project: providing services to taxonomists for standard genome sequencing and annotation.</title>
        <authorList>
            <consortium name="The Broad Institute Genomics Platform"/>
            <consortium name="The Broad Institute Genome Sequencing Center for Infectious Disease"/>
            <person name="Wu L."/>
            <person name="Ma J."/>
        </authorList>
    </citation>
    <scope>NUCLEOTIDE SEQUENCE [LARGE SCALE GENOMIC DNA]</scope>
    <source>
        <strain evidence="12">CGMCC 1.12286</strain>
    </source>
</reference>
<accession>A0ABW4JGF7</accession>
<evidence type="ECO:0000256" key="4">
    <source>
        <dbReference type="ARBA" id="ARBA00023239"/>
    </source>
</evidence>
<evidence type="ECO:0000256" key="1">
    <source>
        <dbReference type="ARBA" id="ARBA00004772"/>
    </source>
</evidence>
<evidence type="ECO:0000259" key="10">
    <source>
        <dbReference type="Pfam" id="PF02602"/>
    </source>
</evidence>
<dbReference type="PANTHER" id="PTHR38042">
    <property type="entry name" value="UROPORPHYRINOGEN-III SYNTHASE, CHLOROPLASTIC"/>
    <property type="match status" value="1"/>
</dbReference>
<evidence type="ECO:0000256" key="5">
    <source>
        <dbReference type="ARBA" id="ARBA00023244"/>
    </source>
</evidence>
<comment type="catalytic activity">
    <reaction evidence="8 9">
        <text>hydroxymethylbilane = uroporphyrinogen III + H2O</text>
        <dbReference type="Rhea" id="RHEA:18965"/>
        <dbReference type="ChEBI" id="CHEBI:15377"/>
        <dbReference type="ChEBI" id="CHEBI:57308"/>
        <dbReference type="ChEBI" id="CHEBI:57845"/>
        <dbReference type="EC" id="4.2.1.75"/>
    </reaction>
</comment>
<organism evidence="11 12">
    <name type="scientific">Alicyclobacillus fodiniaquatilis</name>
    <dbReference type="NCBI Taxonomy" id="1661150"/>
    <lineage>
        <taxon>Bacteria</taxon>
        <taxon>Bacillati</taxon>
        <taxon>Bacillota</taxon>
        <taxon>Bacilli</taxon>
        <taxon>Bacillales</taxon>
        <taxon>Alicyclobacillaceae</taxon>
        <taxon>Alicyclobacillus</taxon>
    </lineage>
</organism>
<dbReference type="Gene3D" id="3.40.50.10090">
    <property type="match status" value="2"/>
</dbReference>
<dbReference type="InterPro" id="IPR039793">
    <property type="entry name" value="UROS/Hem4"/>
</dbReference>
<comment type="caution">
    <text evidence="11">The sequence shown here is derived from an EMBL/GenBank/DDBJ whole genome shotgun (WGS) entry which is preliminary data.</text>
</comment>
<name>A0ABW4JGF7_9BACL</name>
<comment type="function">
    <text evidence="6 9">Catalyzes cyclization of the linear tetrapyrrole, hydroxymethylbilane, to the macrocyclic uroporphyrinogen III.</text>
</comment>
<dbReference type="InterPro" id="IPR003754">
    <property type="entry name" value="4pyrrol_synth_uPrphyn_synth"/>
</dbReference>
<keyword evidence="4 9" id="KW-0456">Lyase</keyword>
<dbReference type="SUPFAM" id="SSF69618">
    <property type="entry name" value="HemD-like"/>
    <property type="match status" value="1"/>
</dbReference>
<evidence type="ECO:0000256" key="9">
    <source>
        <dbReference type="RuleBase" id="RU366031"/>
    </source>
</evidence>
<dbReference type="Pfam" id="PF02602">
    <property type="entry name" value="HEM4"/>
    <property type="match status" value="1"/>
</dbReference>
<evidence type="ECO:0000313" key="11">
    <source>
        <dbReference type="EMBL" id="MFD1674974.1"/>
    </source>
</evidence>
<dbReference type="RefSeq" id="WP_377942845.1">
    <property type="nucleotide sequence ID" value="NZ_JBHUCX010000024.1"/>
</dbReference>
<feature type="domain" description="Tetrapyrrole biosynthesis uroporphyrinogen III synthase" evidence="10">
    <location>
        <begin position="53"/>
        <end position="276"/>
    </location>
</feature>
<sequence length="288" mass="31624">MRQNAWGKMWLLAYWQKAQMHSCLLVVDMDVQKTASVPAWQVVVTQSGMRGRELTTQLCQLSIPAFHCPIIETVERPFAEIVQHLSRLPAVDGVIITSAPAARVMLALQKQMPDWQWPQTVCYCIGEATAQAVQQAGGKTRVFPGVRDGGDLADAMIGLWPRGGKTFLFIRGAKARTELPDKLRHAGHRVESLVVYDTKAQALPELDWTSRQVIWLLFSPSGVQALLSSLPRLANLAAAKRHQVISFGRTTTNALNAADVPVAAVPSTITHEALIETVSALYGRLKKG</sequence>
<dbReference type="EMBL" id="JBHUCX010000024">
    <property type="protein sequence ID" value="MFD1674974.1"/>
    <property type="molecule type" value="Genomic_DNA"/>
</dbReference>
<dbReference type="CDD" id="cd06578">
    <property type="entry name" value="HemD"/>
    <property type="match status" value="1"/>
</dbReference>
<dbReference type="GO" id="GO:0004852">
    <property type="term" value="F:uroporphyrinogen-III synthase activity"/>
    <property type="evidence" value="ECO:0007669"/>
    <property type="project" value="UniProtKB-EC"/>
</dbReference>
<proteinExistence type="inferred from homology"/>
<evidence type="ECO:0000256" key="7">
    <source>
        <dbReference type="ARBA" id="ARBA00040167"/>
    </source>
</evidence>
<dbReference type="EC" id="4.2.1.75" evidence="3 9"/>
<evidence type="ECO:0000256" key="8">
    <source>
        <dbReference type="ARBA" id="ARBA00048617"/>
    </source>
</evidence>
<evidence type="ECO:0000256" key="3">
    <source>
        <dbReference type="ARBA" id="ARBA00013109"/>
    </source>
</evidence>
<protein>
    <recommendedName>
        <fullName evidence="7 9">Uroporphyrinogen-III synthase</fullName>
        <ecNumber evidence="3 9">4.2.1.75</ecNumber>
    </recommendedName>
</protein>
<dbReference type="PANTHER" id="PTHR38042:SF1">
    <property type="entry name" value="UROPORPHYRINOGEN-III SYNTHASE, CHLOROPLASTIC"/>
    <property type="match status" value="1"/>
</dbReference>
<evidence type="ECO:0000256" key="6">
    <source>
        <dbReference type="ARBA" id="ARBA00037589"/>
    </source>
</evidence>
<dbReference type="InterPro" id="IPR036108">
    <property type="entry name" value="4pyrrol_syn_uPrphyn_synt_sf"/>
</dbReference>
<keyword evidence="12" id="KW-1185">Reference proteome</keyword>
<gene>
    <name evidence="11" type="ORF">ACFSB2_09740</name>
</gene>
<evidence type="ECO:0000256" key="2">
    <source>
        <dbReference type="ARBA" id="ARBA00008133"/>
    </source>
</evidence>
<comment type="pathway">
    <text evidence="1 9">Porphyrin-containing compound metabolism; protoporphyrin-IX biosynthesis; coproporphyrinogen-III from 5-aminolevulinate: step 3/4.</text>
</comment>